<organism evidence="8 9">
    <name type="scientific">Methanobrevibacter thaueri</name>
    <dbReference type="NCBI Taxonomy" id="190975"/>
    <lineage>
        <taxon>Archaea</taxon>
        <taxon>Methanobacteriati</taxon>
        <taxon>Methanobacteriota</taxon>
        <taxon>Methanomada group</taxon>
        <taxon>Methanobacteria</taxon>
        <taxon>Methanobacteriales</taxon>
        <taxon>Methanobacteriaceae</taxon>
        <taxon>Methanobrevibacter</taxon>
    </lineage>
</organism>
<comment type="similarity">
    <text evidence="3">Belongs to the archaeal histone HMF family.</text>
</comment>
<feature type="domain" description="Transcription factor CBF/NF-Y/archaeal histone" evidence="7">
    <location>
        <begin position="2"/>
        <end position="64"/>
    </location>
</feature>
<name>A0A8T3VDM9_9EURY</name>
<dbReference type="Pfam" id="PF00808">
    <property type="entry name" value="CBFD_NFYB_HMF"/>
    <property type="match status" value="1"/>
</dbReference>
<reference evidence="8" key="1">
    <citation type="submission" date="2019-04" db="EMBL/GenBank/DDBJ databases">
        <title>Evolution of Biomass-Degrading Anaerobic Consortia Revealed by Metagenomics.</title>
        <authorList>
            <person name="Peng X."/>
        </authorList>
    </citation>
    <scope>NUCLEOTIDE SEQUENCE</scope>
    <source>
        <strain evidence="8">SIG18</strain>
    </source>
</reference>
<evidence type="ECO:0000256" key="6">
    <source>
        <dbReference type="ARBA" id="ARBA00023125"/>
    </source>
</evidence>
<dbReference type="InterPro" id="IPR003958">
    <property type="entry name" value="CBFA_NFYB_domain"/>
</dbReference>
<evidence type="ECO:0000256" key="2">
    <source>
        <dbReference type="ARBA" id="ARBA00004496"/>
    </source>
</evidence>
<evidence type="ECO:0000256" key="4">
    <source>
        <dbReference type="ARBA" id="ARBA00022454"/>
    </source>
</evidence>
<dbReference type="InterPro" id="IPR050947">
    <property type="entry name" value="Archaeal_histone_HMF"/>
</dbReference>
<dbReference type="PANTHER" id="PTHR47828">
    <property type="entry name" value="ARCHAEAL HISTONE A"/>
    <property type="match status" value="1"/>
</dbReference>
<comment type="subcellular location">
    <subcellularLocation>
        <location evidence="1">Chromosome</location>
    </subcellularLocation>
    <subcellularLocation>
        <location evidence="2">Cytoplasm</location>
    </subcellularLocation>
</comment>
<dbReference type="SUPFAM" id="SSF47113">
    <property type="entry name" value="Histone-fold"/>
    <property type="match status" value="1"/>
</dbReference>
<dbReference type="InterPro" id="IPR050004">
    <property type="entry name" value="HmfB-like"/>
</dbReference>
<keyword evidence="6" id="KW-0238">DNA-binding</keyword>
<dbReference type="AlphaFoldDB" id="A0A8T3VDM9"/>
<gene>
    <name evidence="8" type="ORF">E7Z79_06345</name>
</gene>
<dbReference type="GO" id="GO:0005737">
    <property type="term" value="C:cytoplasm"/>
    <property type="evidence" value="ECO:0007669"/>
    <property type="project" value="UniProtKB-SubCell"/>
</dbReference>
<dbReference type="CDD" id="cd22909">
    <property type="entry name" value="HFD_archaea_histone-like"/>
    <property type="match status" value="1"/>
</dbReference>
<sequence length="109" mass="12112">MAIPKAPVKRTIQEAGAERVSADAVDALTEHIEEYMEELSKRAIVYAKYAKRKTVKAEDIALAIDSSAPIEAPEDEKHDMFSMIKNVFEGASEGKGFEEIMGSFMKMNK</sequence>
<dbReference type="Gene3D" id="1.10.20.10">
    <property type="entry name" value="Histone, subunit A"/>
    <property type="match status" value="1"/>
</dbReference>
<protein>
    <submittedName>
        <fullName evidence="8">Histone family protein</fullName>
    </submittedName>
</protein>
<dbReference type="Proteomes" id="UP000783037">
    <property type="component" value="Unassembled WGS sequence"/>
</dbReference>
<accession>A0A8T3VDM9</accession>
<dbReference type="NCBIfam" id="NF043032">
    <property type="entry name" value="archaea_histone"/>
    <property type="match status" value="1"/>
</dbReference>
<keyword evidence="5" id="KW-0963">Cytoplasm</keyword>
<dbReference type="GO" id="GO:0005694">
    <property type="term" value="C:chromosome"/>
    <property type="evidence" value="ECO:0007669"/>
    <property type="project" value="UniProtKB-SubCell"/>
</dbReference>
<evidence type="ECO:0000256" key="5">
    <source>
        <dbReference type="ARBA" id="ARBA00022490"/>
    </source>
</evidence>
<evidence type="ECO:0000256" key="3">
    <source>
        <dbReference type="ARBA" id="ARBA00008264"/>
    </source>
</evidence>
<proteinExistence type="inferred from homology"/>
<evidence type="ECO:0000313" key="8">
    <source>
        <dbReference type="EMBL" id="MBE6502047.1"/>
    </source>
</evidence>
<comment type="caution">
    <text evidence="8">The sequence shown here is derived from an EMBL/GenBank/DDBJ whole genome shotgun (WGS) entry which is preliminary data.</text>
</comment>
<keyword evidence="4" id="KW-0158">Chromosome</keyword>
<dbReference type="GO" id="GO:0003677">
    <property type="term" value="F:DNA binding"/>
    <property type="evidence" value="ECO:0007669"/>
    <property type="project" value="UniProtKB-KW"/>
</dbReference>
<dbReference type="EMBL" id="SUTK01000026">
    <property type="protein sequence ID" value="MBE6502047.1"/>
    <property type="molecule type" value="Genomic_DNA"/>
</dbReference>
<dbReference type="PANTHER" id="PTHR47828:SF1">
    <property type="entry name" value="ARCHAEAL HISTONE A"/>
    <property type="match status" value="1"/>
</dbReference>
<evidence type="ECO:0000313" key="9">
    <source>
        <dbReference type="Proteomes" id="UP000783037"/>
    </source>
</evidence>
<dbReference type="InterPro" id="IPR009072">
    <property type="entry name" value="Histone-fold"/>
</dbReference>
<evidence type="ECO:0000259" key="7">
    <source>
        <dbReference type="Pfam" id="PF00808"/>
    </source>
</evidence>
<evidence type="ECO:0000256" key="1">
    <source>
        <dbReference type="ARBA" id="ARBA00004286"/>
    </source>
</evidence>
<dbReference type="GO" id="GO:0046982">
    <property type="term" value="F:protein heterodimerization activity"/>
    <property type="evidence" value="ECO:0007669"/>
    <property type="project" value="InterPro"/>
</dbReference>